<evidence type="ECO:0008006" key="3">
    <source>
        <dbReference type="Google" id="ProtNLM"/>
    </source>
</evidence>
<organism evidence="2">
    <name type="scientific">marine metagenome</name>
    <dbReference type="NCBI Taxonomy" id="408172"/>
    <lineage>
        <taxon>unclassified sequences</taxon>
        <taxon>metagenomes</taxon>
        <taxon>ecological metagenomes</taxon>
    </lineage>
</organism>
<dbReference type="Pfam" id="PF00499">
    <property type="entry name" value="Oxidored_q3"/>
    <property type="match status" value="1"/>
</dbReference>
<evidence type="ECO:0000313" key="2">
    <source>
        <dbReference type="EMBL" id="SVC00742.1"/>
    </source>
</evidence>
<dbReference type="PANTHER" id="PTHR33269:SF17">
    <property type="entry name" value="NADH-UBIQUINONE OXIDOREDUCTASE CHAIN 6"/>
    <property type="match status" value="1"/>
</dbReference>
<protein>
    <recommendedName>
        <fullName evidence="3">NADH-quinone oxidoreductase subunit J</fullName>
    </recommendedName>
</protein>
<dbReference type="AlphaFoldDB" id="A0A382IN97"/>
<sequence length="165" mass="17505">VLAIIAVLGALVAVRRRNLIHGVFALMIFFAALAGLFLLLLAEFIAAVQILVYIGAVGILLLFAIMLTERVTGDDGRRVTARGWFWGLVAAVSVFVFLLLPAIQEADLPESAQSIQPSVEALGHKLMDPYVVTLEVLALLLTASLIGAVAAAQGVREKKEGADDA</sequence>
<dbReference type="EMBL" id="UINC01068254">
    <property type="protein sequence ID" value="SVC00742.1"/>
    <property type="molecule type" value="Genomic_DNA"/>
</dbReference>
<feature type="transmembrane region" description="Helical" evidence="1">
    <location>
        <begin position="46"/>
        <end position="67"/>
    </location>
</feature>
<keyword evidence="1" id="KW-1133">Transmembrane helix</keyword>
<feature type="transmembrane region" description="Helical" evidence="1">
    <location>
        <begin position="79"/>
        <end position="103"/>
    </location>
</feature>
<evidence type="ECO:0000256" key="1">
    <source>
        <dbReference type="SAM" id="Phobius"/>
    </source>
</evidence>
<reference evidence="2" key="1">
    <citation type="submission" date="2018-05" db="EMBL/GenBank/DDBJ databases">
        <authorList>
            <person name="Lanie J.A."/>
            <person name="Ng W.-L."/>
            <person name="Kazmierczak K.M."/>
            <person name="Andrzejewski T.M."/>
            <person name="Davidsen T.M."/>
            <person name="Wayne K.J."/>
            <person name="Tettelin H."/>
            <person name="Glass J.I."/>
            <person name="Rusch D."/>
            <person name="Podicherti R."/>
            <person name="Tsui H.-C.T."/>
            <person name="Winkler M.E."/>
        </authorList>
    </citation>
    <scope>NUCLEOTIDE SEQUENCE</scope>
</reference>
<dbReference type="InterPro" id="IPR042106">
    <property type="entry name" value="Nuo/plastoQ_OxRdtase_6_NuoJ"/>
</dbReference>
<dbReference type="PANTHER" id="PTHR33269">
    <property type="entry name" value="NADH-UBIQUINONE OXIDOREDUCTASE CHAIN 6"/>
    <property type="match status" value="1"/>
</dbReference>
<keyword evidence="1" id="KW-0472">Membrane</keyword>
<dbReference type="InterPro" id="IPR001457">
    <property type="entry name" value="NADH_UbQ/plastoQ_OxRdtase_su6"/>
</dbReference>
<feature type="transmembrane region" description="Helical" evidence="1">
    <location>
        <begin position="130"/>
        <end position="152"/>
    </location>
</feature>
<name>A0A382IN97_9ZZZZ</name>
<proteinExistence type="predicted"/>
<feature type="transmembrane region" description="Helical" evidence="1">
    <location>
        <begin position="19"/>
        <end position="40"/>
    </location>
</feature>
<feature type="non-terminal residue" evidence="2">
    <location>
        <position position="1"/>
    </location>
</feature>
<keyword evidence="1" id="KW-0812">Transmembrane</keyword>
<accession>A0A382IN97</accession>
<dbReference type="GO" id="GO:0008137">
    <property type="term" value="F:NADH dehydrogenase (ubiquinone) activity"/>
    <property type="evidence" value="ECO:0007669"/>
    <property type="project" value="InterPro"/>
</dbReference>
<gene>
    <name evidence="2" type="ORF">METZ01_LOCUS253596</name>
</gene>
<dbReference type="Gene3D" id="1.20.120.1200">
    <property type="entry name" value="NADH-ubiquinone/plastoquinone oxidoreductase chain 6, subunit NuoJ"/>
    <property type="match status" value="1"/>
</dbReference>